<dbReference type="GO" id="GO:0005886">
    <property type="term" value="C:plasma membrane"/>
    <property type="evidence" value="ECO:0007669"/>
    <property type="project" value="UniProtKB-SubCell"/>
</dbReference>
<accession>A0A429XIM3</accession>
<dbReference type="GO" id="GO:0055085">
    <property type="term" value="P:transmembrane transport"/>
    <property type="evidence" value="ECO:0007669"/>
    <property type="project" value="TreeGrafter"/>
</dbReference>
<reference evidence="10" key="1">
    <citation type="submission" date="2018-11" db="EMBL/GenBank/DDBJ databases">
        <title>Phylogenetic, genomic, and biogeographic characterization of a novel and ubiquitous marine invertebrate-associated Rickettsiales parasite, Candidatus Marinoinvertebrata rohwerii, gen. nov., sp. nov.</title>
        <authorList>
            <person name="Klinges J.G."/>
            <person name="Rosales S.M."/>
            <person name="Mcminds R."/>
            <person name="Shaver E.C."/>
            <person name="Shantz A."/>
            <person name="Peters E.C."/>
            <person name="Burkepile D.E."/>
            <person name="Silliman B.R."/>
            <person name="Vega Thurber R.L."/>
        </authorList>
    </citation>
    <scope>NUCLEOTIDE SEQUENCE [LARGE SCALE GENOMIC DNA]</scope>
    <source>
        <strain evidence="10">a_cerv_44</strain>
    </source>
</reference>
<dbReference type="Proteomes" id="UP000279470">
    <property type="component" value="Unassembled WGS sequence"/>
</dbReference>
<evidence type="ECO:0000313" key="10">
    <source>
        <dbReference type="Proteomes" id="UP000279470"/>
    </source>
</evidence>
<evidence type="ECO:0000256" key="7">
    <source>
        <dbReference type="ARBA" id="ARBA00023136"/>
    </source>
</evidence>
<feature type="transmembrane region" description="Helical" evidence="8">
    <location>
        <begin position="314"/>
        <end position="344"/>
    </location>
</feature>
<dbReference type="Pfam" id="PF01594">
    <property type="entry name" value="AI-2E_transport"/>
    <property type="match status" value="1"/>
</dbReference>
<dbReference type="RefSeq" id="WP_126044849.1">
    <property type="nucleotide sequence ID" value="NZ_RXFM01000049.1"/>
</dbReference>
<evidence type="ECO:0000256" key="5">
    <source>
        <dbReference type="ARBA" id="ARBA00022692"/>
    </source>
</evidence>
<keyword evidence="7 8" id="KW-0472">Membrane</keyword>
<comment type="caution">
    <text evidence="9">The sequence shown here is derived from an EMBL/GenBank/DDBJ whole genome shotgun (WGS) entry which is preliminary data.</text>
</comment>
<dbReference type="PANTHER" id="PTHR21716">
    <property type="entry name" value="TRANSMEMBRANE PROTEIN"/>
    <property type="match status" value="1"/>
</dbReference>
<name>A0A429XIM3_9RICK</name>
<feature type="transmembrane region" description="Helical" evidence="8">
    <location>
        <begin position="155"/>
        <end position="175"/>
    </location>
</feature>
<evidence type="ECO:0000313" key="9">
    <source>
        <dbReference type="EMBL" id="RST65719.1"/>
    </source>
</evidence>
<proteinExistence type="inferred from homology"/>
<feature type="transmembrane region" description="Helical" evidence="8">
    <location>
        <begin position="12"/>
        <end position="41"/>
    </location>
</feature>
<dbReference type="OrthoDB" id="5792512at2"/>
<evidence type="ECO:0000256" key="4">
    <source>
        <dbReference type="ARBA" id="ARBA00022475"/>
    </source>
</evidence>
<keyword evidence="10" id="KW-1185">Reference proteome</keyword>
<gene>
    <name evidence="9" type="ORF">EIC27_04025</name>
</gene>
<evidence type="ECO:0000256" key="3">
    <source>
        <dbReference type="ARBA" id="ARBA00022448"/>
    </source>
</evidence>
<evidence type="ECO:0000256" key="6">
    <source>
        <dbReference type="ARBA" id="ARBA00022989"/>
    </source>
</evidence>
<feature type="transmembrane region" description="Helical" evidence="8">
    <location>
        <begin position="219"/>
        <end position="243"/>
    </location>
</feature>
<keyword evidence="5 8" id="KW-0812">Transmembrane</keyword>
<dbReference type="AlphaFoldDB" id="A0A429XIM3"/>
<dbReference type="InterPro" id="IPR002549">
    <property type="entry name" value="AI-2E-like"/>
</dbReference>
<comment type="subcellular location">
    <subcellularLocation>
        <location evidence="1">Cell membrane</location>
        <topology evidence="1">Multi-pass membrane protein</topology>
    </subcellularLocation>
</comment>
<comment type="similarity">
    <text evidence="2">Belongs to the autoinducer-2 exporter (AI-2E) (TC 2.A.86) family.</text>
</comment>
<evidence type="ECO:0000256" key="2">
    <source>
        <dbReference type="ARBA" id="ARBA00009773"/>
    </source>
</evidence>
<keyword evidence="4" id="KW-1003">Cell membrane</keyword>
<organism evidence="9 10">
    <name type="scientific">Candidatus Aquarickettsia rohweri</name>
    <dbReference type="NCBI Taxonomy" id="2602574"/>
    <lineage>
        <taxon>Bacteria</taxon>
        <taxon>Pseudomonadati</taxon>
        <taxon>Pseudomonadota</taxon>
        <taxon>Alphaproteobacteria</taxon>
        <taxon>Rickettsiales</taxon>
        <taxon>Candidatus Midichloriaceae</taxon>
        <taxon>Candidatus Aquarickettsia</taxon>
    </lineage>
</organism>
<feature type="transmembrane region" description="Helical" evidence="8">
    <location>
        <begin position="275"/>
        <end position="294"/>
    </location>
</feature>
<dbReference type="EMBL" id="RXFM01000049">
    <property type="protein sequence ID" value="RST65719.1"/>
    <property type="molecule type" value="Genomic_DNA"/>
</dbReference>
<keyword evidence="6 8" id="KW-1133">Transmembrane helix</keyword>
<feature type="transmembrane region" description="Helical" evidence="8">
    <location>
        <begin position="249"/>
        <end position="268"/>
    </location>
</feature>
<feature type="transmembrane region" description="Helical" evidence="8">
    <location>
        <begin position="62"/>
        <end position="83"/>
    </location>
</feature>
<evidence type="ECO:0000256" key="1">
    <source>
        <dbReference type="ARBA" id="ARBA00004651"/>
    </source>
</evidence>
<sequence length="355" mass="40368">MKSNNIYRNQGIVVLIFFICILFLTIKLISIIIPFILGFVFAYILDPIIKYCTEVKKLNKKLSILVILITFFTMFFLILYYLIPGVINQASGLIMKLNVKEYFSKDIGIEEVIQSLSHKYPVIGNLIESSLDTIYAFFFKLSNHLFTNIIQSGKVILSLATILLLTPILTFYFALDMQKIINALKKLIPISYKNDVLKLFKDINTTIAKYLRGQLSVSIILGIYYTVSLFLLGVDYALVLGIFSGLSLFVPYLGIIFSFILTSIIAYSHLKTWSILIYLLIVYVLGHITEGIFITPKLMGKSLNLHPLWIFLGIFVGGSLLGFFGILFAIPLTAIIAVIIRFFIKAYKKSKLYKY</sequence>
<keyword evidence="3" id="KW-0813">Transport</keyword>
<protein>
    <submittedName>
        <fullName evidence="9">AI-2E family transporter</fullName>
    </submittedName>
</protein>
<evidence type="ECO:0000256" key="8">
    <source>
        <dbReference type="SAM" id="Phobius"/>
    </source>
</evidence>
<dbReference type="PANTHER" id="PTHR21716:SF53">
    <property type="entry name" value="PERMEASE PERM-RELATED"/>
    <property type="match status" value="1"/>
</dbReference>